<proteinExistence type="predicted"/>
<feature type="transmembrane region" description="Helical" evidence="1">
    <location>
        <begin position="50"/>
        <end position="68"/>
    </location>
</feature>
<keyword evidence="1" id="KW-0812">Transmembrane</keyword>
<dbReference type="Proteomes" id="UP001500037">
    <property type="component" value="Unassembled WGS sequence"/>
</dbReference>
<reference evidence="3 4" key="1">
    <citation type="journal article" date="2019" name="Int. J. Syst. Evol. Microbiol.">
        <title>The Global Catalogue of Microorganisms (GCM) 10K type strain sequencing project: providing services to taxonomists for standard genome sequencing and annotation.</title>
        <authorList>
            <consortium name="The Broad Institute Genomics Platform"/>
            <consortium name="The Broad Institute Genome Sequencing Center for Infectious Disease"/>
            <person name="Wu L."/>
            <person name="Ma J."/>
        </authorList>
    </citation>
    <scope>NUCLEOTIDE SEQUENCE [LARGE SCALE GENOMIC DNA]</scope>
    <source>
        <strain evidence="3 4">JCM 13004</strain>
    </source>
</reference>
<evidence type="ECO:0000256" key="1">
    <source>
        <dbReference type="SAM" id="Phobius"/>
    </source>
</evidence>
<gene>
    <name evidence="3" type="ORF">GCM10009665_42590</name>
</gene>
<dbReference type="EMBL" id="BAAALF010000078">
    <property type="protein sequence ID" value="GAA1247086.1"/>
    <property type="molecule type" value="Genomic_DNA"/>
</dbReference>
<evidence type="ECO:0000259" key="2">
    <source>
        <dbReference type="Pfam" id="PF14317"/>
    </source>
</evidence>
<protein>
    <recommendedName>
        <fullName evidence="2">YcxB-like C-terminal domain-containing protein</fullName>
    </recommendedName>
</protein>
<feature type="transmembrane region" description="Helical" evidence="1">
    <location>
        <begin position="22"/>
        <end position="44"/>
    </location>
</feature>
<keyword evidence="1" id="KW-0472">Membrane</keyword>
<dbReference type="RefSeq" id="WP_344443441.1">
    <property type="nucleotide sequence ID" value="NZ_BAAALF010000078.1"/>
</dbReference>
<dbReference type="Pfam" id="PF14317">
    <property type="entry name" value="YcxB"/>
    <property type="match status" value="1"/>
</dbReference>
<comment type="caution">
    <text evidence="3">The sequence shown here is derived from an EMBL/GenBank/DDBJ whole genome shotgun (WGS) entry which is preliminary data.</text>
</comment>
<evidence type="ECO:0000313" key="4">
    <source>
        <dbReference type="Proteomes" id="UP001500037"/>
    </source>
</evidence>
<keyword evidence="1" id="KW-1133">Transmembrane helix</keyword>
<name>A0ABN1WGQ4_9ACTN</name>
<dbReference type="InterPro" id="IPR025588">
    <property type="entry name" value="YcxB-like_C"/>
</dbReference>
<organism evidence="3 4">
    <name type="scientific">Kitasatospora nipponensis</name>
    <dbReference type="NCBI Taxonomy" id="258049"/>
    <lineage>
        <taxon>Bacteria</taxon>
        <taxon>Bacillati</taxon>
        <taxon>Actinomycetota</taxon>
        <taxon>Actinomycetes</taxon>
        <taxon>Kitasatosporales</taxon>
        <taxon>Streptomycetaceae</taxon>
        <taxon>Kitasatospora</taxon>
    </lineage>
</organism>
<evidence type="ECO:0000313" key="3">
    <source>
        <dbReference type="EMBL" id="GAA1247086.1"/>
    </source>
</evidence>
<keyword evidence="4" id="KW-1185">Reference proteome</keyword>
<feature type="domain" description="YcxB-like C-terminal" evidence="2">
    <location>
        <begin position="87"/>
        <end position="146"/>
    </location>
</feature>
<sequence length="163" mass="18804">MDIESTFRLTEREMRRAMRNSPALRGMLIIGCLLTVVALLSPFVDRHPQYWLLAVGPGILAFLEIVAVRMASRRGTELFTEPWAVRITEQGFHLRTPKSSAEVSWSAYREVTERAGFWYLHQTNRTLALLPQHAFDDSQRAELAAFFGTRLPPLKRPWYRPFG</sequence>
<accession>A0ABN1WGQ4</accession>